<dbReference type="AlphaFoldDB" id="J2JW43"/>
<comment type="caution">
    <text evidence="2">The sequence shown here is derived from an EMBL/GenBank/DDBJ whole genome shotgun (WGS) entry which is preliminary data.</text>
</comment>
<organism evidence="2 3">
    <name type="scientific">Chryseobacterium populi</name>
    <dbReference type="NCBI Taxonomy" id="1144316"/>
    <lineage>
        <taxon>Bacteria</taxon>
        <taxon>Pseudomonadati</taxon>
        <taxon>Bacteroidota</taxon>
        <taxon>Flavobacteriia</taxon>
        <taxon>Flavobacteriales</taxon>
        <taxon>Weeksellaceae</taxon>
        <taxon>Chryseobacterium group</taxon>
        <taxon>Chryseobacterium</taxon>
    </lineage>
</organism>
<sequence>MEKLTREVRILKIYAVSLTAVCILFFFFAFKHQNSHQRFEEIDVERINVIEKDGTLKMVISNKKRQHPGMVNNKEFKPREREAGLIFFNELGDECGGLVYGADKDGSGMVYSVDQKNTDQIMQLQYMEGGSDKKNRTYGLKLWDRPDDFPLEDIIKFEDSLKKLNDPAASKKAYGKLRKEGKLTTERFFAGKTGDGDVGLFLKDSNGRIRLKIYVDKNNQTHIDKLDENGQIVK</sequence>
<proteinExistence type="predicted"/>
<dbReference type="RefSeq" id="WP_007843241.1">
    <property type="nucleotide sequence ID" value="NZ_AKJY01000034.1"/>
</dbReference>
<dbReference type="PATRIC" id="fig|1144316.3.peg.2044"/>
<accession>J2JW43</accession>
<feature type="transmembrane region" description="Helical" evidence="1">
    <location>
        <begin position="12"/>
        <end position="30"/>
    </location>
</feature>
<evidence type="ECO:0000313" key="2">
    <source>
        <dbReference type="EMBL" id="EJL72045.1"/>
    </source>
</evidence>
<dbReference type="EMBL" id="AKJY01000034">
    <property type="protein sequence ID" value="EJL72045.1"/>
    <property type="molecule type" value="Genomic_DNA"/>
</dbReference>
<keyword evidence="1" id="KW-0472">Membrane</keyword>
<keyword evidence="1" id="KW-0812">Transmembrane</keyword>
<dbReference type="Proteomes" id="UP000007509">
    <property type="component" value="Unassembled WGS sequence"/>
</dbReference>
<evidence type="ECO:0000313" key="3">
    <source>
        <dbReference type="Proteomes" id="UP000007509"/>
    </source>
</evidence>
<keyword evidence="1" id="KW-1133">Transmembrane helix</keyword>
<dbReference type="OrthoDB" id="1349101at2"/>
<keyword evidence="3" id="KW-1185">Reference proteome</keyword>
<name>J2JW43_9FLAO</name>
<reference evidence="2 3" key="1">
    <citation type="journal article" date="2012" name="J. Bacteriol.">
        <title>Twenty-one genome sequences from Pseudomonas species and 19 genome sequences from diverse bacteria isolated from the rhizosphere and endosphere of Populus deltoides.</title>
        <authorList>
            <person name="Brown S.D."/>
            <person name="Utturkar S.M."/>
            <person name="Klingeman D.M."/>
            <person name="Johnson C.M."/>
            <person name="Martin S.L."/>
            <person name="Land M.L."/>
            <person name="Lu T.Y."/>
            <person name="Schadt C.W."/>
            <person name="Doktycz M.J."/>
            <person name="Pelletier D.A."/>
        </authorList>
    </citation>
    <scope>NUCLEOTIDE SEQUENCE [LARGE SCALE GENOMIC DNA]</scope>
    <source>
        <strain evidence="2 3">CF314</strain>
    </source>
</reference>
<gene>
    <name evidence="2" type="ORF">PMI13_02036</name>
</gene>
<protein>
    <submittedName>
        <fullName evidence="2">Uncharacterized protein</fullName>
    </submittedName>
</protein>
<evidence type="ECO:0000256" key="1">
    <source>
        <dbReference type="SAM" id="Phobius"/>
    </source>
</evidence>